<reference evidence="4" key="1">
    <citation type="submission" date="2017-09" db="EMBL/GenBank/DDBJ databases">
        <authorList>
            <person name="Ehlers B."/>
            <person name="Leendertz F.H."/>
        </authorList>
    </citation>
    <scope>NUCLEOTIDE SEQUENCE</scope>
    <source>
        <strain evidence="4">NlugCPAP1-H</strain>
    </source>
</reference>
<dbReference type="PROSITE" id="PS50940">
    <property type="entry name" value="CHIT_BIND_II"/>
    <property type="match status" value="1"/>
</dbReference>
<feature type="compositionally biased region" description="Basic residues" evidence="1">
    <location>
        <begin position="424"/>
        <end position="438"/>
    </location>
</feature>
<dbReference type="SMART" id="SM00494">
    <property type="entry name" value="ChtBD2"/>
    <property type="match status" value="1"/>
</dbReference>
<feature type="compositionally biased region" description="Polar residues" evidence="1">
    <location>
        <begin position="678"/>
        <end position="694"/>
    </location>
</feature>
<evidence type="ECO:0000313" key="4">
    <source>
        <dbReference type="EMBL" id="AWK28262.1"/>
    </source>
</evidence>
<dbReference type="OrthoDB" id="3360904at2759"/>
<feature type="region of interest" description="Disordered" evidence="1">
    <location>
        <begin position="1245"/>
        <end position="1281"/>
    </location>
</feature>
<feature type="chain" id="PRO_5015715730" evidence="2">
    <location>
        <begin position="29"/>
        <end position="1308"/>
    </location>
</feature>
<protein>
    <submittedName>
        <fullName evidence="4">Cuticular protein</fullName>
    </submittedName>
</protein>
<feature type="compositionally biased region" description="Low complexity" evidence="1">
    <location>
        <begin position="312"/>
        <end position="327"/>
    </location>
</feature>
<feature type="compositionally biased region" description="Polar residues" evidence="1">
    <location>
        <begin position="581"/>
        <end position="590"/>
    </location>
</feature>
<feature type="compositionally biased region" description="Low complexity" evidence="1">
    <location>
        <begin position="1259"/>
        <end position="1271"/>
    </location>
</feature>
<feature type="region of interest" description="Disordered" evidence="1">
    <location>
        <begin position="987"/>
        <end position="1015"/>
    </location>
</feature>
<proteinExistence type="evidence at transcript level"/>
<feature type="compositionally biased region" description="Polar residues" evidence="1">
    <location>
        <begin position="948"/>
        <end position="964"/>
    </location>
</feature>
<feature type="region of interest" description="Disordered" evidence="1">
    <location>
        <begin position="939"/>
        <end position="964"/>
    </location>
</feature>
<feature type="compositionally biased region" description="Basic and acidic residues" evidence="1">
    <location>
        <begin position="774"/>
        <end position="784"/>
    </location>
</feature>
<feature type="region of interest" description="Disordered" evidence="1">
    <location>
        <begin position="184"/>
        <end position="237"/>
    </location>
</feature>
<keyword evidence="2" id="KW-0732">Signal</keyword>
<feature type="compositionally biased region" description="Polar residues" evidence="1">
    <location>
        <begin position="785"/>
        <end position="802"/>
    </location>
</feature>
<evidence type="ECO:0000256" key="1">
    <source>
        <dbReference type="SAM" id="MobiDB-lite"/>
    </source>
</evidence>
<feature type="compositionally biased region" description="Polar residues" evidence="1">
    <location>
        <begin position="739"/>
        <end position="773"/>
    </location>
</feature>
<feature type="signal peptide" evidence="2">
    <location>
        <begin position="1"/>
        <end position="28"/>
    </location>
</feature>
<sequence>MWRRNVINVLPWITFICLFTMLNKGATGLRGSAVVLQAKAKAAELKEAGIEEAVAETEVNGTSTNSTQVKIKSLLTGIPQKDYIYDPNLPRELNGHNLTNYPFYNAVPPDIEFDCDGLHDGFYASVPHKCQVYHHCLFGTRYDFLCANYTAFDQKTFICHFVSEVDCQNSPKYYKRNEALYKAATTSPPPTTARPTTTSTTTTTTQAPPPSNGAPRNGPTHGHRPFRTRGGGRPAGAYRRRRPVYYYYYYDDDDGPDDGDYDFYDEPVERERQQPGAKGNRKQPNQGHGHRDNDNYKGLETQQATSTEAIKPSVRPSSSQSPASGSSVYDKPRVPPKIRRPVPINERDKYEYTQQTTDVGPAPTAETAKNKKTQQARRPVSYDDYYDDEEEDDYLEEQPPKYKKVKTSDYEAEPSTTSDSRRPVSSRHRLRVHSHRRPDRFDDDYEEEYDRFRKRKEPRNKDDYNSQRSSRFRNRGKYSRDEEAVPAQRPGYISGGRASPTSRRKPQNEYQRPPARKTHDRRPIYEDDDYEEYYDDDEVEDEKMPRRNNRNRQSDKRDEYQASDSKSDRRANNKEYRTNSDTRSTSSLKDIQSRSQSNLNSKSSNYNDSVSKETSQNKESKRSSNNKQVGIDNKKLSSSTTEKYASDEEYDDGEDYEEPKQTPLNRTIESFSMKEYNKPSQTQSNPNKNSNDQVNGEPPSADHSNVDHPKNTDSLSTAMPSLNNQEQSNYSRSPGLFRSRTSSASNQFQSVTTPMTSNHRFLSTSPDNNQDSDLNNRYKSDVRSKTVSTTPSNYYRKQSISPAVNEDNSEEISNTKPLRSSSSIFDSSTTMPSKEMTELSAYNIPSRSSAPSAVLHRRPLKSTSLNTIETTTSYSDATAYSSQRPVAAIGYRRIVKPIDSDDKLVRKEQAFPSTGFSGNFRRPVIKGTDSDRASQLILEQTNDDSVRKSTQQSFQSSPSMNGNSQFRKVVKQSFDSSTPESVYNTRTSYEDIVNKPSKLPPSAPSTSNYRRPSIISKPVVEDYPTEYDDSQKVITEKQPALGLTYRRPLKTQKLHENAQDSIESYSDAPAQPISSGNIYDKPLDNPSKNEGSTIISLKSHYGFINSNRPKQNEAPTAPEAVPYNTRLLENVNSEKALSFPQQPPRNYDSTAPGPSAPEESLQLNNRNQNYRQNPTTNFDLNIPEEEYDVTLNDALQPSTLHPTRSLADYPIQARLKSRGYQSRVTHQSRGAASYLLPSASQQYVARVQTTRTQDKAVESEPSQSKQSSQTSDQEEYEAVVLSAPQYDTGSLHRWVNQQRQIRPAEWYW</sequence>
<feature type="region of interest" description="Disordered" evidence="1">
    <location>
        <begin position="1136"/>
        <end position="1161"/>
    </location>
</feature>
<dbReference type="Pfam" id="PF01607">
    <property type="entry name" value="CBM_14"/>
    <property type="match status" value="1"/>
</dbReference>
<dbReference type="Gene3D" id="2.170.140.10">
    <property type="entry name" value="Chitin binding domain"/>
    <property type="match status" value="1"/>
</dbReference>
<accession>A0A2S1ZS23</accession>
<feature type="region of interest" description="Disordered" evidence="1">
    <location>
        <begin position="1055"/>
        <end position="1092"/>
    </location>
</feature>
<dbReference type="GO" id="GO:0008061">
    <property type="term" value="F:chitin binding"/>
    <property type="evidence" value="ECO:0007669"/>
    <property type="project" value="InterPro"/>
</dbReference>
<feature type="domain" description="Chitin-binding type-2" evidence="3">
    <location>
        <begin position="112"/>
        <end position="169"/>
    </location>
</feature>
<dbReference type="SUPFAM" id="SSF57625">
    <property type="entry name" value="Invertebrate chitin-binding proteins"/>
    <property type="match status" value="1"/>
</dbReference>
<feature type="compositionally biased region" description="Basic and acidic residues" evidence="1">
    <location>
        <begin position="552"/>
        <end position="580"/>
    </location>
</feature>
<name>A0A2S1ZS23_NILLU</name>
<feature type="compositionally biased region" description="Acidic residues" evidence="1">
    <location>
        <begin position="647"/>
        <end position="657"/>
    </location>
</feature>
<feature type="region of interest" description="Disordered" evidence="1">
    <location>
        <begin position="270"/>
        <end position="832"/>
    </location>
</feature>
<feature type="compositionally biased region" description="Acidic residues" evidence="1">
    <location>
        <begin position="526"/>
        <end position="541"/>
    </location>
</feature>
<dbReference type="EMBL" id="MF942739">
    <property type="protein sequence ID" value="AWK28262.1"/>
    <property type="molecule type" value="mRNA"/>
</dbReference>
<feature type="compositionally biased region" description="Low complexity" evidence="1">
    <location>
        <begin position="193"/>
        <end position="206"/>
    </location>
</feature>
<evidence type="ECO:0000259" key="3">
    <source>
        <dbReference type="PROSITE" id="PS50940"/>
    </source>
</evidence>
<evidence type="ECO:0000256" key="2">
    <source>
        <dbReference type="SAM" id="SignalP"/>
    </source>
</evidence>
<reference evidence="4" key="2">
    <citation type="journal article" date="2018" name="Proc. Natl. Acad. Sci. U.S.A.">
        <title>A comprehensive omics analysis and functional survey of cuticular proteins in the brown planthopper.</title>
        <authorList>
            <person name="Pan P.L."/>
            <person name="Ye Y.X."/>
            <person name="Lou Y.H."/>
            <person name="Lu J.B."/>
            <person name="Cheng C."/>
            <person name="Shen Y."/>
            <person name="Moussian B."/>
            <person name="Zhang C.X."/>
        </authorList>
    </citation>
    <scope>NUCLEOTIDE SEQUENCE</scope>
    <source>
        <strain evidence="4">NlugCPAP1-H</strain>
    </source>
</reference>
<feature type="compositionally biased region" description="Low complexity" evidence="1">
    <location>
        <begin position="820"/>
        <end position="832"/>
    </location>
</feature>
<feature type="compositionally biased region" description="Acidic residues" evidence="1">
    <location>
        <begin position="384"/>
        <end position="396"/>
    </location>
</feature>
<dbReference type="InterPro" id="IPR002557">
    <property type="entry name" value="Chitin-bd_dom"/>
</dbReference>
<dbReference type="GO" id="GO:0005576">
    <property type="term" value="C:extracellular region"/>
    <property type="evidence" value="ECO:0007669"/>
    <property type="project" value="InterPro"/>
</dbReference>
<feature type="compositionally biased region" description="Low complexity" evidence="1">
    <location>
        <begin position="593"/>
        <end position="609"/>
    </location>
</feature>
<feature type="compositionally biased region" description="Polar residues" evidence="1">
    <location>
        <begin position="712"/>
        <end position="732"/>
    </location>
</feature>
<dbReference type="InterPro" id="IPR036508">
    <property type="entry name" value="Chitin-bd_dom_sf"/>
</dbReference>
<organism evidence="4">
    <name type="scientific">Nilaparvata lugens</name>
    <name type="common">Brown planthopper</name>
    <dbReference type="NCBI Taxonomy" id="108931"/>
    <lineage>
        <taxon>Eukaryota</taxon>
        <taxon>Metazoa</taxon>
        <taxon>Ecdysozoa</taxon>
        <taxon>Arthropoda</taxon>
        <taxon>Hexapoda</taxon>
        <taxon>Insecta</taxon>
        <taxon>Pterygota</taxon>
        <taxon>Neoptera</taxon>
        <taxon>Paraneoptera</taxon>
        <taxon>Hemiptera</taxon>
        <taxon>Auchenorrhyncha</taxon>
        <taxon>Fulgoroidea</taxon>
        <taxon>Delphacidae</taxon>
        <taxon>Delphacinae</taxon>
        <taxon>Nilaparvata</taxon>
    </lineage>
</organism>